<dbReference type="InterPro" id="IPR014720">
    <property type="entry name" value="dsRBD_dom"/>
</dbReference>
<proteinExistence type="predicted"/>
<dbReference type="InParanoid" id="J4H3S8"/>
<dbReference type="RefSeq" id="XP_012183052.1">
    <property type="nucleotide sequence ID" value="XM_012327662.1"/>
</dbReference>
<keyword evidence="1" id="KW-0694">RNA-binding</keyword>
<dbReference type="Proteomes" id="UP000006352">
    <property type="component" value="Unassembled WGS sequence"/>
</dbReference>
<evidence type="ECO:0000259" key="2">
    <source>
        <dbReference type="PROSITE" id="PS50137"/>
    </source>
</evidence>
<keyword evidence="4" id="KW-1185">Reference proteome</keyword>
<evidence type="ECO:0000256" key="1">
    <source>
        <dbReference type="PROSITE-ProRule" id="PRU00266"/>
    </source>
</evidence>
<dbReference type="SMART" id="SM00358">
    <property type="entry name" value="DSRM"/>
    <property type="match status" value="1"/>
</dbReference>
<dbReference type="AlphaFoldDB" id="J4H3S8"/>
<feature type="domain" description="DRBM" evidence="2">
    <location>
        <begin position="4"/>
        <end position="73"/>
    </location>
</feature>
<dbReference type="PROSITE" id="PS50137">
    <property type="entry name" value="DS_RBD"/>
    <property type="match status" value="1"/>
</dbReference>
<evidence type="ECO:0000313" key="4">
    <source>
        <dbReference type="Proteomes" id="UP000006352"/>
    </source>
</evidence>
<protein>
    <recommendedName>
        <fullName evidence="2">DRBM domain-containing protein</fullName>
    </recommendedName>
</protein>
<sequence length="76" mass="8450">MANEGTVLLNNWLQARNRVTSLSWEESTTGPRHSPQWTSVCKIDGQDYGRGTGAQKHLARDIAAKAALERLIQESE</sequence>
<accession>J4H3S8</accession>
<dbReference type="Gene3D" id="3.30.160.20">
    <property type="match status" value="1"/>
</dbReference>
<dbReference type="OrthoDB" id="3246846at2759"/>
<reference evidence="3 4" key="1">
    <citation type="journal article" date="2012" name="Appl. Environ. Microbiol.">
        <title>Short-read sequencing for genomic analysis of the brown rot fungus Fibroporia radiculosa.</title>
        <authorList>
            <person name="Tang J.D."/>
            <person name="Perkins A.D."/>
            <person name="Sonstegard T.S."/>
            <person name="Schroeder S.G."/>
            <person name="Burgess S.C."/>
            <person name="Diehl S.V."/>
        </authorList>
    </citation>
    <scope>NUCLEOTIDE SEQUENCE [LARGE SCALE GENOMIC DNA]</scope>
    <source>
        <strain evidence="3 4">TFFH 294</strain>
    </source>
</reference>
<dbReference type="EMBL" id="HE797128">
    <property type="protein sequence ID" value="CCM03769.1"/>
    <property type="molecule type" value="Genomic_DNA"/>
</dbReference>
<dbReference type="HOGENOM" id="CLU_172700_2_0_1"/>
<dbReference type="Pfam" id="PF00035">
    <property type="entry name" value="dsrm"/>
    <property type="match status" value="1"/>
</dbReference>
<organism evidence="3 4">
    <name type="scientific">Fibroporia radiculosa</name>
    <dbReference type="NCBI Taxonomy" id="599839"/>
    <lineage>
        <taxon>Eukaryota</taxon>
        <taxon>Fungi</taxon>
        <taxon>Dikarya</taxon>
        <taxon>Basidiomycota</taxon>
        <taxon>Agaricomycotina</taxon>
        <taxon>Agaricomycetes</taxon>
        <taxon>Polyporales</taxon>
        <taxon>Fibroporiaceae</taxon>
        <taxon>Fibroporia</taxon>
    </lineage>
</organism>
<evidence type="ECO:0000313" key="3">
    <source>
        <dbReference type="EMBL" id="CCM03769.1"/>
    </source>
</evidence>
<dbReference type="SUPFAM" id="SSF54768">
    <property type="entry name" value="dsRNA-binding domain-like"/>
    <property type="match status" value="1"/>
</dbReference>
<dbReference type="CDD" id="cd10845">
    <property type="entry name" value="DSRM_RNAse_III_family"/>
    <property type="match status" value="1"/>
</dbReference>
<dbReference type="GO" id="GO:0003723">
    <property type="term" value="F:RNA binding"/>
    <property type="evidence" value="ECO:0007669"/>
    <property type="project" value="UniProtKB-UniRule"/>
</dbReference>
<gene>
    <name evidence="3" type="ORF">FIBRA_05916</name>
</gene>
<dbReference type="GeneID" id="24098680"/>
<name>J4H3S8_9APHY</name>